<evidence type="ECO:0000313" key="1">
    <source>
        <dbReference type="EMBL" id="KAJ1098803.1"/>
    </source>
</evidence>
<proteinExistence type="predicted"/>
<comment type="caution">
    <text evidence="1">The sequence shown here is derived from an EMBL/GenBank/DDBJ whole genome shotgun (WGS) entry which is preliminary data.</text>
</comment>
<accession>A0AAV7MCH2</accession>
<dbReference type="EMBL" id="JANPWB010000014">
    <property type="protein sequence ID" value="KAJ1098803.1"/>
    <property type="molecule type" value="Genomic_DNA"/>
</dbReference>
<reference evidence="1" key="1">
    <citation type="journal article" date="2022" name="bioRxiv">
        <title>Sequencing and chromosome-scale assembly of the giantPleurodeles waltlgenome.</title>
        <authorList>
            <person name="Brown T."/>
            <person name="Elewa A."/>
            <person name="Iarovenko S."/>
            <person name="Subramanian E."/>
            <person name="Araus A.J."/>
            <person name="Petzold A."/>
            <person name="Susuki M."/>
            <person name="Suzuki K.-i.T."/>
            <person name="Hayashi T."/>
            <person name="Toyoda A."/>
            <person name="Oliveira C."/>
            <person name="Osipova E."/>
            <person name="Leigh N.D."/>
            <person name="Simon A."/>
            <person name="Yun M.H."/>
        </authorList>
    </citation>
    <scope>NUCLEOTIDE SEQUENCE</scope>
    <source>
        <strain evidence="1">20211129_DDA</strain>
        <tissue evidence="1">Liver</tissue>
    </source>
</reference>
<sequence>MVPRKVNLSPKIPVPKKKANPWVFRLRCRAEGSSFPKRGHVRFQVRRSQRRQDMKWEELNRCDAVLSSSHRYLPKSTPSV</sequence>
<dbReference type="Proteomes" id="UP001066276">
    <property type="component" value="Chromosome 10"/>
</dbReference>
<keyword evidence="2" id="KW-1185">Reference proteome</keyword>
<evidence type="ECO:0000313" key="2">
    <source>
        <dbReference type="Proteomes" id="UP001066276"/>
    </source>
</evidence>
<gene>
    <name evidence="1" type="ORF">NDU88_003910</name>
</gene>
<name>A0AAV7MCH2_PLEWA</name>
<protein>
    <submittedName>
        <fullName evidence="1">Uncharacterized protein</fullName>
    </submittedName>
</protein>
<organism evidence="1 2">
    <name type="scientific">Pleurodeles waltl</name>
    <name type="common">Iberian ribbed newt</name>
    <dbReference type="NCBI Taxonomy" id="8319"/>
    <lineage>
        <taxon>Eukaryota</taxon>
        <taxon>Metazoa</taxon>
        <taxon>Chordata</taxon>
        <taxon>Craniata</taxon>
        <taxon>Vertebrata</taxon>
        <taxon>Euteleostomi</taxon>
        <taxon>Amphibia</taxon>
        <taxon>Batrachia</taxon>
        <taxon>Caudata</taxon>
        <taxon>Salamandroidea</taxon>
        <taxon>Salamandridae</taxon>
        <taxon>Pleurodelinae</taxon>
        <taxon>Pleurodeles</taxon>
    </lineage>
</organism>
<dbReference type="AlphaFoldDB" id="A0AAV7MCH2"/>